<keyword evidence="2" id="KW-1185">Reference proteome</keyword>
<comment type="caution">
    <text evidence="1">The sequence shown here is derived from an EMBL/GenBank/DDBJ whole genome shotgun (WGS) entry which is preliminary data.</text>
</comment>
<name>A0ACC5R6F9_9HYPH</name>
<organism evidence="1 2">
    <name type="scientific">Taklimakanibacter albus</name>
    <dbReference type="NCBI Taxonomy" id="2800327"/>
    <lineage>
        <taxon>Bacteria</taxon>
        <taxon>Pseudomonadati</taxon>
        <taxon>Pseudomonadota</taxon>
        <taxon>Alphaproteobacteria</taxon>
        <taxon>Hyphomicrobiales</taxon>
        <taxon>Aestuariivirgaceae</taxon>
        <taxon>Taklimakanibacter</taxon>
    </lineage>
</organism>
<gene>
    <name evidence="1" type="ORF">JHL16_17995</name>
</gene>
<proteinExistence type="predicted"/>
<protein>
    <submittedName>
        <fullName evidence="1">Uncharacterized protein</fullName>
    </submittedName>
</protein>
<dbReference type="EMBL" id="JAENHL010000007">
    <property type="protein sequence ID" value="MBK1868250.1"/>
    <property type="molecule type" value="Genomic_DNA"/>
</dbReference>
<dbReference type="Proteomes" id="UP000616151">
    <property type="component" value="Unassembled WGS sequence"/>
</dbReference>
<accession>A0ACC5R6F9</accession>
<evidence type="ECO:0000313" key="2">
    <source>
        <dbReference type="Proteomes" id="UP000616151"/>
    </source>
</evidence>
<sequence length="331" mass="34902">MPINDRTPNRDYPQPHASNTLADDVERLRQAFNALDADVQAVILQLGLKAALSHVHEIAQITGLQEALDSKMTIGATFSLNDLTDVNVAVSENGQILGKSGSQWIPVGYTWGNLGGKPNSIEGFGIGGGTFSQPVIGVSYALDAGAVWKLVGTSVTMNYDTGDFESFSRTNNLKQLTIGSAGYYAWTAQYQYQRYTDDGAGSGPDVYLDRQSSSPAANDSLAAKFFQGRNSAAETINYATMRAQIVDPVDATEDGRFAFETIIGGAIAYRLYIGAGLYAAGQSDPGAGKANFAGVQIAGTEIGSNSFGARTISTAAPTGGNDGDIHYQVDP</sequence>
<evidence type="ECO:0000313" key="1">
    <source>
        <dbReference type="EMBL" id="MBK1868250.1"/>
    </source>
</evidence>
<reference evidence="1" key="1">
    <citation type="submission" date="2021-01" db="EMBL/GenBank/DDBJ databases">
        <authorList>
            <person name="Sun Q."/>
        </authorList>
    </citation>
    <scope>NUCLEOTIDE SEQUENCE</scope>
    <source>
        <strain evidence="1">YIM B02566</strain>
    </source>
</reference>